<dbReference type="AlphaFoldDB" id="A0A926Q3V8"/>
<dbReference type="SUPFAM" id="SSF52266">
    <property type="entry name" value="SGNH hydrolase"/>
    <property type="match status" value="1"/>
</dbReference>
<evidence type="ECO:0000313" key="3">
    <source>
        <dbReference type="EMBL" id="MBC9796421.1"/>
    </source>
</evidence>
<dbReference type="PANTHER" id="PTHR30383">
    <property type="entry name" value="THIOESTERASE 1/PROTEASE 1/LYSOPHOSPHOLIPASE L1"/>
    <property type="match status" value="1"/>
</dbReference>
<dbReference type="CDD" id="cd01834">
    <property type="entry name" value="SGNH_hydrolase_like_2"/>
    <property type="match status" value="1"/>
</dbReference>
<keyword evidence="1" id="KW-0732">Signal</keyword>
<dbReference type="PANTHER" id="PTHR30383:SF5">
    <property type="entry name" value="SGNH HYDROLASE-TYPE ESTERASE DOMAIN-CONTAINING PROTEIN"/>
    <property type="match status" value="1"/>
</dbReference>
<comment type="caution">
    <text evidence="3">The sequence shown here is derived from an EMBL/GenBank/DDBJ whole genome shotgun (WGS) entry which is preliminary data.</text>
</comment>
<dbReference type="Proteomes" id="UP000653730">
    <property type="component" value="Unassembled WGS sequence"/>
</dbReference>
<feature type="domain" description="SGNH hydrolase-type esterase" evidence="2">
    <location>
        <begin position="34"/>
        <end position="219"/>
    </location>
</feature>
<accession>A0A926Q3V8</accession>
<protein>
    <submittedName>
        <fullName evidence="3">SGNH/GDSL hydrolase family protein</fullName>
    </submittedName>
</protein>
<feature type="chain" id="PRO_5038056654" evidence="1">
    <location>
        <begin position="21"/>
        <end position="458"/>
    </location>
</feature>
<dbReference type="EMBL" id="JACVDC010000027">
    <property type="protein sequence ID" value="MBC9796421.1"/>
    <property type="molecule type" value="Genomic_DNA"/>
</dbReference>
<gene>
    <name evidence="3" type="ORF">IBL28_10600</name>
</gene>
<dbReference type="InterPro" id="IPR051532">
    <property type="entry name" value="Ester_Hydrolysis_Enzymes"/>
</dbReference>
<reference evidence="3 4" key="1">
    <citation type="submission" date="2020-09" db="EMBL/GenBank/DDBJ databases">
        <title>Sinomicrobium weinanense sp. nov., a halophilic bacteria isolated from saline-alkali soil.</title>
        <authorList>
            <person name="Wu P."/>
            <person name="Ren H."/>
            <person name="Mei Y."/>
            <person name="Liang Y."/>
            <person name="Chen Z."/>
        </authorList>
    </citation>
    <scope>NUCLEOTIDE SEQUENCE [LARGE SCALE GENOMIC DNA]</scope>
    <source>
        <strain evidence="3 4">FJxs</strain>
    </source>
</reference>
<organism evidence="3 4">
    <name type="scientific">Sinomicrobium weinanense</name>
    <dbReference type="NCBI Taxonomy" id="2842200"/>
    <lineage>
        <taxon>Bacteria</taxon>
        <taxon>Pseudomonadati</taxon>
        <taxon>Bacteroidota</taxon>
        <taxon>Flavobacteriia</taxon>
        <taxon>Flavobacteriales</taxon>
        <taxon>Flavobacteriaceae</taxon>
        <taxon>Sinomicrobium</taxon>
    </lineage>
</organism>
<dbReference type="InterPro" id="IPR013830">
    <property type="entry name" value="SGNH_hydro"/>
</dbReference>
<dbReference type="Pfam" id="PF13472">
    <property type="entry name" value="Lipase_GDSL_2"/>
    <property type="match status" value="1"/>
</dbReference>
<evidence type="ECO:0000313" key="4">
    <source>
        <dbReference type="Proteomes" id="UP000653730"/>
    </source>
</evidence>
<dbReference type="GO" id="GO:0004622">
    <property type="term" value="F:phosphatidylcholine lysophospholipase activity"/>
    <property type="evidence" value="ECO:0007669"/>
    <property type="project" value="TreeGrafter"/>
</dbReference>
<dbReference type="InterPro" id="IPR036514">
    <property type="entry name" value="SGNH_hydro_sf"/>
</dbReference>
<evidence type="ECO:0000256" key="1">
    <source>
        <dbReference type="SAM" id="SignalP"/>
    </source>
</evidence>
<evidence type="ECO:0000259" key="2">
    <source>
        <dbReference type="Pfam" id="PF13472"/>
    </source>
</evidence>
<proteinExistence type="predicted"/>
<keyword evidence="3" id="KW-0378">Hydrolase</keyword>
<keyword evidence="4" id="KW-1185">Reference proteome</keyword>
<feature type="signal peptide" evidence="1">
    <location>
        <begin position="1"/>
        <end position="20"/>
    </location>
</feature>
<dbReference type="Gene3D" id="3.40.50.1110">
    <property type="entry name" value="SGNH hydrolase"/>
    <property type="match status" value="1"/>
</dbReference>
<dbReference type="RefSeq" id="WP_187965565.1">
    <property type="nucleotide sequence ID" value="NZ_JACVDC010000027.1"/>
</dbReference>
<sequence length="458" mass="52538">MKLSSTTCLLFFLLAYSSFAQELKPFEDGDRAVFLGNSITHAGFYESYIWLYYMTHFPDRKVYVLNGGSGGDVVGQMNARFEDDILPMDPNIVILTFGMNDSGYLGTDHPETAIRSVKKSYHDFGLIQEKLKSHPEITPVIMSSSPYDETQRAQDKVFKEKTEIMKKITDLQEKAAEKNHWAYVDLFHPMMEMNLKQQQKDPTYSILGEGRVHPGPGGYLIMASLFLKNQGLAGKPIADVIVDAQNSEIEKSENANVYLLDAGPDKVSFGYKAKSLPFPLDSTESTWGNPQKLRDAFIVYPFTAEFNRELLRIKNLKQGNYKLVIDGEKIAEFPSDSLNKGINMAMFTNTPQYKQAMNVMFLNKQRKEIEGKLREYYWVQSNYFRDKGMLYEDSQRAYDMASREKEGFVGSKMGVYRTARFPEVRKMWENNQETLIDKIYEINKPKLHKIEIIPVAAK</sequence>
<name>A0A926Q3V8_9FLAO</name>